<dbReference type="EMBL" id="FUYG01000002">
    <property type="protein sequence ID" value="SKA87051.1"/>
    <property type="molecule type" value="Genomic_DNA"/>
</dbReference>
<evidence type="ECO:0000313" key="1">
    <source>
        <dbReference type="EMBL" id="SKA87051.1"/>
    </source>
</evidence>
<accession>A0A1T4XDI0</accession>
<sequence length="121" mass="14023">MADWHPTQALEPAEWYLRPAKAEDPVAVIRRLSKRSRDGQSEEVWFRVVTWSPRSEDRELIGWCRTLQAAATAGWDYQNALRSWMHNVYAVPRNGPPPAKPPAADLLHFYREQKETPSRPT</sequence>
<dbReference type="Proteomes" id="UP000189735">
    <property type="component" value="Unassembled WGS sequence"/>
</dbReference>
<dbReference type="AlphaFoldDB" id="A0A1T4XDI0"/>
<proteinExistence type="predicted"/>
<dbReference type="RefSeq" id="WP_078713576.1">
    <property type="nucleotide sequence ID" value="NZ_FUYG01000002.1"/>
</dbReference>
<evidence type="ECO:0000313" key="2">
    <source>
        <dbReference type="Proteomes" id="UP000189735"/>
    </source>
</evidence>
<name>A0A1T4XDI0_9MICO</name>
<organism evidence="1 2">
    <name type="scientific">Agreia bicolorata</name>
    <dbReference type="NCBI Taxonomy" id="110935"/>
    <lineage>
        <taxon>Bacteria</taxon>
        <taxon>Bacillati</taxon>
        <taxon>Actinomycetota</taxon>
        <taxon>Actinomycetes</taxon>
        <taxon>Micrococcales</taxon>
        <taxon>Microbacteriaceae</taxon>
        <taxon>Agreia</taxon>
    </lineage>
</organism>
<protein>
    <submittedName>
        <fullName evidence="1">Uncharacterized protein</fullName>
    </submittedName>
</protein>
<reference evidence="2" key="1">
    <citation type="submission" date="2017-02" db="EMBL/GenBank/DDBJ databases">
        <authorList>
            <person name="Varghese N."/>
            <person name="Submissions S."/>
        </authorList>
    </citation>
    <scope>NUCLEOTIDE SEQUENCE [LARGE SCALE GENOMIC DNA]</scope>
    <source>
        <strain evidence="2">VKM Ac-2052</strain>
    </source>
</reference>
<gene>
    <name evidence="1" type="ORF">SAMN06295879_1023</name>
</gene>